<dbReference type="InterPro" id="IPR007627">
    <property type="entry name" value="RNA_pol_sigma70_r2"/>
</dbReference>
<feature type="domain" description="RNA polymerase sigma-70 region 4" evidence="6">
    <location>
        <begin position="208"/>
        <end position="262"/>
    </location>
</feature>
<dbReference type="InterPro" id="IPR036388">
    <property type="entry name" value="WH-like_DNA-bd_sf"/>
</dbReference>
<dbReference type="SUPFAM" id="SSF88659">
    <property type="entry name" value="Sigma3 and sigma4 domains of RNA polymerase sigma factors"/>
    <property type="match status" value="2"/>
</dbReference>
<keyword evidence="3" id="KW-0238">DNA-binding</keyword>
<dbReference type="InterPro" id="IPR013324">
    <property type="entry name" value="RNA_pol_sigma_r3/r4-like"/>
</dbReference>
<dbReference type="InterPro" id="IPR007630">
    <property type="entry name" value="RNA_pol_sigma70_r4"/>
</dbReference>
<evidence type="ECO:0000256" key="2">
    <source>
        <dbReference type="ARBA" id="ARBA00023082"/>
    </source>
</evidence>
<dbReference type="SUPFAM" id="SSF88946">
    <property type="entry name" value="Sigma2 domain of RNA polymerase sigma factors"/>
    <property type="match status" value="1"/>
</dbReference>
<dbReference type="InterPro" id="IPR014284">
    <property type="entry name" value="RNA_pol_sigma-70_dom"/>
</dbReference>
<proteinExistence type="predicted"/>
<gene>
    <name evidence="7" type="primary">rpoS</name>
    <name evidence="7" type="ORF">BWY73_00287</name>
</gene>
<evidence type="ECO:0000256" key="4">
    <source>
        <dbReference type="ARBA" id="ARBA00023163"/>
    </source>
</evidence>
<feature type="domain" description="RNA polymerase sigma-70 region 2" evidence="5">
    <location>
        <begin position="33"/>
        <end position="105"/>
    </location>
</feature>
<dbReference type="NCBIfam" id="TIGR02937">
    <property type="entry name" value="sigma70-ECF"/>
    <property type="match status" value="1"/>
</dbReference>
<accession>A0A1V5MJX0</accession>
<dbReference type="Gene3D" id="1.20.120.1810">
    <property type="match status" value="1"/>
</dbReference>
<dbReference type="PANTHER" id="PTHR30603">
    <property type="entry name" value="RNA POLYMERASE SIGMA FACTOR RPO"/>
    <property type="match status" value="1"/>
</dbReference>
<dbReference type="Gene3D" id="1.10.10.10">
    <property type="entry name" value="Winged helix-like DNA-binding domain superfamily/Winged helix DNA-binding domain"/>
    <property type="match status" value="2"/>
</dbReference>
<evidence type="ECO:0000313" key="7">
    <source>
        <dbReference type="EMBL" id="OPZ93499.1"/>
    </source>
</evidence>
<dbReference type="GO" id="GO:0016987">
    <property type="term" value="F:sigma factor activity"/>
    <property type="evidence" value="ECO:0007669"/>
    <property type="project" value="UniProtKB-KW"/>
</dbReference>
<dbReference type="AlphaFoldDB" id="A0A1V5MJX0"/>
<reference evidence="7" key="1">
    <citation type="submission" date="2017-02" db="EMBL/GenBank/DDBJ databases">
        <title>Delving into the versatile metabolic prowess of the omnipresent phylum Bacteroidetes.</title>
        <authorList>
            <person name="Nobu M.K."/>
            <person name="Mei R."/>
            <person name="Narihiro T."/>
            <person name="Kuroda K."/>
            <person name="Liu W.-T."/>
        </authorList>
    </citation>
    <scope>NUCLEOTIDE SEQUENCE</scope>
    <source>
        <strain evidence="7">ADurb.Bin417</strain>
    </source>
</reference>
<dbReference type="PANTHER" id="PTHR30603:SF47">
    <property type="entry name" value="RNA POLYMERASE SIGMA FACTOR SIGD, CHLOROPLASTIC"/>
    <property type="match status" value="1"/>
</dbReference>
<dbReference type="GO" id="GO:0003677">
    <property type="term" value="F:DNA binding"/>
    <property type="evidence" value="ECO:0007669"/>
    <property type="project" value="UniProtKB-KW"/>
</dbReference>
<dbReference type="Pfam" id="PF04542">
    <property type="entry name" value="Sigma70_r2"/>
    <property type="match status" value="1"/>
</dbReference>
<keyword evidence="2" id="KW-0731">Sigma factor</keyword>
<dbReference type="InterPro" id="IPR013325">
    <property type="entry name" value="RNA_pol_sigma_r2"/>
</dbReference>
<dbReference type="InterPro" id="IPR050239">
    <property type="entry name" value="Sigma-70_RNA_pol_init_factors"/>
</dbReference>
<sequence length="272" mass="31989">MTPKREKRKRPPDELEIFYRFARGEVEVRDQIVMEHQALVAKIARYYARKSSATLTELMAEGYIGLLHAIEKFNPATADRKGVKFSSYAYWWIRRYVIRYLMRGQSILCVPESVSELTNRYSHFSNRLAQVLGREPTVLEMKAEMELTEKEFQRVRQRRDLTEISLDEKIAGDEDNRTFAEVITAGPGENLEKTLENEMILERFFSLLNPVEREVLKLRYGLNNEPQCTYTEIASRLQEKFDRRLSRQRIHQIVRAAIEKLKSAHQKELNDG</sequence>
<comment type="caution">
    <text evidence="7">The sequence shown here is derived from an EMBL/GenBank/DDBJ whole genome shotgun (WGS) entry which is preliminary data.</text>
</comment>
<evidence type="ECO:0000256" key="3">
    <source>
        <dbReference type="ARBA" id="ARBA00023125"/>
    </source>
</evidence>
<evidence type="ECO:0000259" key="6">
    <source>
        <dbReference type="Pfam" id="PF04545"/>
    </source>
</evidence>
<protein>
    <submittedName>
        <fullName evidence="7">RNA polymerase sigma factor RpoS</fullName>
    </submittedName>
</protein>
<dbReference type="EMBL" id="MWAK01000021">
    <property type="protein sequence ID" value="OPZ93499.1"/>
    <property type="molecule type" value="Genomic_DNA"/>
</dbReference>
<dbReference type="Proteomes" id="UP000485484">
    <property type="component" value="Unassembled WGS sequence"/>
</dbReference>
<dbReference type="GO" id="GO:0006352">
    <property type="term" value="P:DNA-templated transcription initiation"/>
    <property type="evidence" value="ECO:0007669"/>
    <property type="project" value="InterPro"/>
</dbReference>
<organism evidence="7">
    <name type="scientific">candidate division TA06 bacterium ADurb.Bin417</name>
    <dbReference type="NCBI Taxonomy" id="1852828"/>
    <lineage>
        <taxon>Bacteria</taxon>
        <taxon>Bacteria division TA06</taxon>
    </lineage>
</organism>
<keyword evidence="1" id="KW-0805">Transcription regulation</keyword>
<dbReference type="Pfam" id="PF04545">
    <property type="entry name" value="Sigma70_r4"/>
    <property type="match status" value="1"/>
</dbReference>
<evidence type="ECO:0000256" key="1">
    <source>
        <dbReference type="ARBA" id="ARBA00023015"/>
    </source>
</evidence>
<keyword evidence="4" id="KW-0804">Transcription</keyword>
<name>A0A1V5MJX0_UNCT6</name>
<evidence type="ECO:0000259" key="5">
    <source>
        <dbReference type="Pfam" id="PF04542"/>
    </source>
</evidence>